<feature type="compositionally biased region" description="Acidic residues" evidence="1">
    <location>
        <begin position="449"/>
        <end position="459"/>
    </location>
</feature>
<feature type="compositionally biased region" description="Basic and acidic residues" evidence="1">
    <location>
        <begin position="270"/>
        <end position="282"/>
    </location>
</feature>
<sequence>MPRTYGKAKQTRLAFAPVTLPQDSDQEADDTNNRHANLRYGHPSMPTIRETRSRVNEPSNGKVPEKLEPSENPVDKGPVYQESEIDDDMPTSARKLRDTRALKRKRSSTPPDAENVLTQGRSHSAPPEDSDDDEITTRPRRKLRRGPAHQPTVVLDDSDEEPVVSSPAKRLRRRERSSPAPQTPVRNLGQDELDLQEDLEDLQESVVKETRTRGRLANSARAQRQQHLEALRRRRAGEEAAADESPSEANEESEGEEDEDESEDESNDEEVIKQPRFRREGSSDVESSIASDEDLDRYEDDFVLEDENDKLGAPGGAEDMPFEFSRHAYKQLKDYFQDAIEWMVFNQLNPAFARSSPVYQVAFSKLENEVKGRTGSQLVSSVWNSNFRRALMARPQLEVTGYQSFDQHPCDACNRSGHPASSDFKFYGKPYSLETLEALSEDNSGSDQSDAEDDAEENSGQDRDRDGRLLPDESTRYLLGRHCANRAKMAHTLIHWRFHLNEWVVEHLSNMGYFNDEEVVKRNHMSQRRKARHAADAMGIMVYEGEIKKLWRDFHITLRAARESAVRPSTTK</sequence>
<name>A0A5N6TGM4_ASPAV</name>
<feature type="compositionally biased region" description="Acidic residues" evidence="1">
    <location>
        <begin position="240"/>
        <end position="269"/>
    </location>
</feature>
<feature type="region of interest" description="Disordered" evidence="1">
    <location>
        <begin position="440"/>
        <end position="471"/>
    </location>
</feature>
<accession>A0A5N6TGM4</accession>
<dbReference type="PANTHER" id="PTHR14689">
    <property type="entry name" value="PHORBOL-ESTER_DAG-TYPE DOMAIN-CONTAINING PROTEIN"/>
    <property type="match status" value="1"/>
</dbReference>
<dbReference type="Pfam" id="PF13926">
    <property type="entry name" value="DUF4211"/>
    <property type="match status" value="1"/>
</dbReference>
<feature type="compositionally biased region" description="Acidic residues" evidence="1">
    <location>
        <begin position="191"/>
        <end position="203"/>
    </location>
</feature>
<feature type="compositionally biased region" description="Basic and acidic residues" evidence="1">
    <location>
        <begin position="460"/>
        <end position="471"/>
    </location>
</feature>
<evidence type="ECO:0000259" key="2">
    <source>
        <dbReference type="Pfam" id="PF13926"/>
    </source>
</evidence>
<keyword evidence="4" id="KW-1185">Reference proteome</keyword>
<evidence type="ECO:0000256" key="1">
    <source>
        <dbReference type="SAM" id="MobiDB-lite"/>
    </source>
</evidence>
<dbReference type="GO" id="GO:0005634">
    <property type="term" value="C:nucleus"/>
    <property type="evidence" value="ECO:0007669"/>
    <property type="project" value="TreeGrafter"/>
</dbReference>
<dbReference type="Proteomes" id="UP000325780">
    <property type="component" value="Unassembled WGS sequence"/>
</dbReference>
<organism evidence="3 4">
    <name type="scientific">Aspergillus avenaceus</name>
    <dbReference type="NCBI Taxonomy" id="36643"/>
    <lineage>
        <taxon>Eukaryota</taxon>
        <taxon>Fungi</taxon>
        <taxon>Dikarya</taxon>
        <taxon>Ascomycota</taxon>
        <taxon>Pezizomycotina</taxon>
        <taxon>Eurotiomycetes</taxon>
        <taxon>Eurotiomycetidae</taxon>
        <taxon>Eurotiales</taxon>
        <taxon>Aspergillaceae</taxon>
        <taxon>Aspergillus</taxon>
        <taxon>Aspergillus subgen. Circumdati</taxon>
    </lineage>
</organism>
<feature type="compositionally biased region" description="Basic residues" evidence="1">
    <location>
        <begin position="138"/>
        <end position="147"/>
    </location>
</feature>
<protein>
    <recommendedName>
        <fullName evidence="2">DUF4211 domain-containing protein</fullName>
    </recommendedName>
</protein>
<dbReference type="EMBL" id="ML742336">
    <property type="protein sequence ID" value="KAE8145534.1"/>
    <property type="molecule type" value="Genomic_DNA"/>
</dbReference>
<proteinExistence type="predicted"/>
<dbReference type="PANTHER" id="PTHR14689:SF0">
    <property type="entry name" value="COILED-COIL DOMAIN-CONTAINING PROTEIN 82"/>
    <property type="match status" value="1"/>
</dbReference>
<gene>
    <name evidence="3" type="ORF">BDV25DRAFT_133700</name>
</gene>
<feature type="region of interest" description="Disordered" evidence="1">
    <location>
        <begin position="1"/>
        <end position="292"/>
    </location>
</feature>
<feature type="domain" description="DUF4211" evidence="2">
    <location>
        <begin position="301"/>
        <end position="436"/>
    </location>
</feature>
<dbReference type="OrthoDB" id="21499at2759"/>
<dbReference type="InterPro" id="IPR025451">
    <property type="entry name" value="DUF4211"/>
</dbReference>
<reference evidence="3 4" key="1">
    <citation type="submission" date="2019-04" db="EMBL/GenBank/DDBJ databases">
        <title>Friends and foes A comparative genomics study of 23 Aspergillus species from section Flavi.</title>
        <authorList>
            <consortium name="DOE Joint Genome Institute"/>
            <person name="Kjaerbolling I."/>
            <person name="Vesth T."/>
            <person name="Frisvad J.C."/>
            <person name="Nybo J.L."/>
            <person name="Theobald S."/>
            <person name="Kildgaard S."/>
            <person name="Isbrandt T."/>
            <person name="Kuo A."/>
            <person name="Sato A."/>
            <person name="Lyhne E.K."/>
            <person name="Kogle M.E."/>
            <person name="Wiebenga A."/>
            <person name="Kun R.S."/>
            <person name="Lubbers R.J."/>
            <person name="Makela M.R."/>
            <person name="Barry K."/>
            <person name="Chovatia M."/>
            <person name="Clum A."/>
            <person name="Daum C."/>
            <person name="Haridas S."/>
            <person name="He G."/>
            <person name="LaButti K."/>
            <person name="Lipzen A."/>
            <person name="Mondo S."/>
            <person name="Riley R."/>
            <person name="Salamov A."/>
            <person name="Simmons B.A."/>
            <person name="Magnuson J.K."/>
            <person name="Henrissat B."/>
            <person name="Mortensen U.H."/>
            <person name="Larsen T.O."/>
            <person name="Devries R.P."/>
            <person name="Grigoriev I.V."/>
            <person name="Machida M."/>
            <person name="Baker S.E."/>
            <person name="Andersen M.R."/>
        </authorList>
    </citation>
    <scope>NUCLEOTIDE SEQUENCE [LARGE SCALE GENOMIC DNA]</scope>
    <source>
        <strain evidence="3 4">IBT 18842</strain>
    </source>
</reference>
<evidence type="ECO:0000313" key="4">
    <source>
        <dbReference type="Proteomes" id="UP000325780"/>
    </source>
</evidence>
<dbReference type="AlphaFoldDB" id="A0A5N6TGM4"/>
<evidence type="ECO:0000313" key="3">
    <source>
        <dbReference type="EMBL" id="KAE8145534.1"/>
    </source>
</evidence>